<dbReference type="InterPro" id="IPR000825">
    <property type="entry name" value="SUF_FeS_clus_asmbl_SufBD_core"/>
</dbReference>
<gene>
    <name evidence="2" type="ORF">A3C07_02425</name>
</gene>
<proteinExistence type="predicted"/>
<evidence type="ECO:0000313" key="3">
    <source>
        <dbReference type="Proteomes" id="UP000179023"/>
    </source>
</evidence>
<dbReference type="AlphaFoldDB" id="A0A1G2KJM6"/>
<dbReference type="Proteomes" id="UP000179023">
    <property type="component" value="Unassembled WGS sequence"/>
</dbReference>
<dbReference type="InterPro" id="IPR055346">
    <property type="entry name" value="Fe-S_cluster_assembly_SufBD"/>
</dbReference>
<accession>A0A1G2KJM6</accession>
<feature type="domain" description="SUF system FeS cluster assembly SufBD core" evidence="1">
    <location>
        <begin position="19"/>
        <end position="166"/>
    </location>
</feature>
<evidence type="ECO:0000259" key="1">
    <source>
        <dbReference type="Pfam" id="PF01458"/>
    </source>
</evidence>
<protein>
    <recommendedName>
        <fullName evidence="1">SUF system FeS cluster assembly SufBD core domain-containing protein</fullName>
    </recommendedName>
</protein>
<dbReference type="SUPFAM" id="SSF101960">
    <property type="entry name" value="Stabilizer of iron transporter SufD"/>
    <property type="match status" value="1"/>
</dbReference>
<name>A0A1G2KJM6_9BACT</name>
<dbReference type="InterPro" id="IPR037284">
    <property type="entry name" value="SUF_FeS_clus_asmbl_SufBD_sf"/>
</dbReference>
<dbReference type="Pfam" id="PF01458">
    <property type="entry name" value="SUFBD_core"/>
    <property type="match status" value="1"/>
</dbReference>
<dbReference type="PANTHER" id="PTHR43575">
    <property type="entry name" value="PROTEIN ABCI7, CHLOROPLASTIC"/>
    <property type="match status" value="1"/>
</dbReference>
<dbReference type="GO" id="GO:0016226">
    <property type="term" value="P:iron-sulfur cluster assembly"/>
    <property type="evidence" value="ECO:0007669"/>
    <property type="project" value="InterPro"/>
</dbReference>
<organism evidence="2 3">
    <name type="scientific">Candidatus Sungbacteria bacterium RIFCSPHIGHO2_02_FULL_47_11</name>
    <dbReference type="NCBI Taxonomy" id="1802270"/>
    <lineage>
        <taxon>Bacteria</taxon>
        <taxon>Candidatus Sungiibacteriota</taxon>
    </lineage>
</organism>
<evidence type="ECO:0000313" key="2">
    <source>
        <dbReference type="EMBL" id="OGZ98660.1"/>
    </source>
</evidence>
<dbReference type="PANTHER" id="PTHR43575:SF1">
    <property type="entry name" value="PROTEIN ABCI7, CHLOROPLASTIC"/>
    <property type="match status" value="1"/>
</dbReference>
<dbReference type="STRING" id="1802270.A3C07_02425"/>
<sequence>MQKKIIVAEEGGGLKQTFIFADQIPQRGDFLVRLKGRKSSAELTFIYIGRKQDAMDLNVTLVHEAPETYGRVTVKAALFDEAKINFRGMIEIGPDARGADSYLLAKALLFSPKARVEIHPYLEIKTDEVKASHGSSVGRIDKRQLFYMQSRGLELEEAQNIILAGFFGEFTPKILLLLRRQEI</sequence>
<reference evidence="2 3" key="1">
    <citation type="journal article" date="2016" name="Nat. Commun.">
        <title>Thousands of microbial genomes shed light on interconnected biogeochemical processes in an aquifer system.</title>
        <authorList>
            <person name="Anantharaman K."/>
            <person name="Brown C.T."/>
            <person name="Hug L.A."/>
            <person name="Sharon I."/>
            <person name="Castelle C.J."/>
            <person name="Probst A.J."/>
            <person name="Thomas B.C."/>
            <person name="Singh A."/>
            <person name="Wilkins M.J."/>
            <person name="Karaoz U."/>
            <person name="Brodie E.L."/>
            <person name="Williams K.H."/>
            <person name="Hubbard S.S."/>
            <person name="Banfield J.F."/>
        </authorList>
    </citation>
    <scope>NUCLEOTIDE SEQUENCE [LARGE SCALE GENOMIC DNA]</scope>
</reference>
<comment type="caution">
    <text evidence="2">The sequence shown here is derived from an EMBL/GenBank/DDBJ whole genome shotgun (WGS) entry which is preliminary data.</text>
</comment>
<dbReference type="EMBL" id="MHQI01000060">
    <property type="protein sequence ID" value="OGZ98660.1"/>
    <property type="molecule type" value="Genomic_DNA"/>
</dbReference>